<feature type="transmembrane region" description="Helical" evidence="2">
    <location>
        <begin position="344"/>
        <end position="362"/>
    </location>
</feature>
<name>A0A0G3BE73_9BURK</name>
<dbReference type="OrthoDB" id="9780818at2"/>
<keyword evidence="2" id="KW-1133">Transmembrane helix</keyword>
<feature type="transmembrane region" description="Helical" evidence="2">
    <location>
        <begin position="117"/>
        <end position="136"/>
    </location>
</feature>
<feature type="compositionally biased region" description="Basic residues" evidence="1">
    <location>
        <begin position="372"/>
        <end position="391"/>
    </location>
</feature>
<reference evidence="4 5" key="1">
    <citation type="submission" date="2015-05" db="EMBL/GenBank/DDBJ databases">
        <authorList>
            <person name="Tang B."/>
            <person name="Yu Y."/>
        </authorList>
    </citation>
    <scope>NUCLEOTIDE SEQUENCE [LARGE SCALE GENOMIC DNA]</scope>
    <source>
        <strain evidence="4 5">DSM 7029</strain>
    </source>
</reference>
<gene>
    <name evidence="4" type="ORF">AAW51_0916</name>
</gene>
<dbReference type="Proteomes" id="UP000035352">
    <property type="component" value="Chromosome"/>
</dbReference>
<proteinExistence type="predicted"/>
<dbReference type="STRING" id="413882.AAW51_0916"/>
<organism evidence="4 5">
    <name type="scientific">Caldimonas brevitalea</name>
    <dbReference type="NCBI Taxonomy" id="413882"/>
    <lineage>
        <taxon>Bacteria</taxon>
        <taxon>Pseudomonadati</taxon>
        <taxon>Pseudomonadota</taxon>
        <taxon>Betaproteobacteria</taxon>
        <taxon>Burkholderiales</taxon>
        <taxon>Sphaerotilaceae</taxon>
        <taxon>Caldimonas</taxon>
    </lineage>
</organism>
<evidence type="ECO:0000259" key="3">
    <source>
        <dbReference type="Pfam" id="PF04892"/>
    </source>
</evidence>
<keyword evidence="5" id="KW-1185">Reference proteome</keyword>
<dbReference type="EMBL" id="CP011371">
    <property type="protein sequence ID" value="AKJ27607.1"/>
    <property type="molecule type" value="Genomic_DNA"/>
</dbReference>
<dbReference type="PATRIC" id="fig|413882.6.peg.971"/>
<evidence type="ECO:0000313" key="4">
    <source>
        <dbReference type="EMBL" id="AKJ27607.1"/>
    </source>
</evidence>
<feature type="transmembrane region" description="Helical" evidence="2">
    <location>
        <begin position="80"/>
        <end position="97"/>
    </location>
</feature>
<accession>A0A0G3BE73</accession>
<evidence type="ECO:0000256" key="2">
    <source>
        <dbReference type="SAM" id="Phobius"/>
    </source>
</evidence>
<evidence type="ECO:0000256" key="1">
    <source>
        <dbReference type="SAM" id="MobiDB-lite"/>
    </source>
</evidence>
<feature type="region of interest" description="Disordered" evidence="1">
    <location>
        <begin position="368"/>
        <end position="391"/>
    </location>
</feature>
<feature type="transmembrane region" description="Helical" evidence="2">
    <location>
        <begin position="242"/>
        <end position="264"/>
    </location>
</feature>
<dbReference type="InterPro" id="IPR006976">
    <property type="entry name" value="VanZ-like"/>
</dbReference>
<protein>
    <submittedName>
        <fullName evidence="4">Transmembrane protein</fullName>
    </submittedName>
</protein>
<feature type="transmembrane region" description="Helical" evidence="2">
    <location>
        <begin position="270"/>
        <end position="294"/>
    </location>
</feature>
<dbReference type="AlphaFoldDB" id="A0A0G3BE73"/>
<dbReference type="Pfam" id="PF04892">
    <property type="entry name" value="VanZ"/>
    <property type="match status" value="1"/>
</dbReference>
<dbReference type="RefSeq" id="WP_047193646.1">
    <property type="nucleotide sequence ID" value="NZ_CP011371.1"/>
</dbReference>
<sequence length="391" mass="42500">MSRHRSSLVPLALAYAALVVYASLYPFSEWQAPGVSPWAFWTLPWPRWWTGFDLVSNLLGYMPLGGLWCGALMRTGWHRILALLVAVLLGAGLSAGLEMLQNFLPSRVPSNVDFALNTLGTLAGALLAVLVAALGWLGRWQTLRDRWFVPQSGGGLALLLLWPVALLFPAPVPLALGHVGERLHEALQDLLRDTPYEAWALDLPAPGRQPLTPELELATIAMGLLAPCLLAYTITPPTWRRSLLVLGAALLGAAATTLSTALGFGPDHAFAWVAVASEVGWLVGVAVALVLAFLPPRVAAALGLGLIATSMALVNLAPADPYFASSLQGWEQGRFIRFHGLAQWIGWLWPYVTLAYFAARLFSRGPQAPTQRQKRLPQRRKDKVRRPRIGA</sequence>
<dbReference type="KEGG" id="pbh:AAW51_0916"/>
<feature type="transmembrane region" description="Helical" evidence="2">
    <location>
        <begin position="217"/>
        <end position="235"/>
    </location>
</feature>
<feature type="domain" description="VanZ-like" evidence="3">
    <location>
        <begin position="22"/>
        <end position="131"/>
    </location>
</feature>
<evidence type="ECO:0000313" key="5">
    <source>
        <dbReference type="Proteomes" id="UP000035352"/>
    </source>
</evidence>
<keyword evidence="2" id="KW-0472">Membrane</keyword>
<keyword evidence="2 4" id="KW-0812">Transmembrane</keyword>
<feature type="transmembrane region" description="Helical" evidence="2">
    <location>
        <begin position="301"/>
        <end position="324"/>
    </location>
</feature>
<feature type="transmembrane region" description="Helical" evidence="2">
    <location>
        <begin position="46"/>
        <end position="68"/>
    </location>
</feature>